<keyword evidence="3" id="KW-1185">Reference proteome</keyword>
<accession>A0ABP1PTX4</accession>
<protein>
    <submittedName>
        <fullName evidence="2">Uncharacterized protein</fullName>
    </submittedName>
</protein>
<feature type="compositionally biased region" description="Acidic residues" evidence="1">
    <location>
        <begin position="19"/>
        <end position="30"/>
    </location>
</feature>
<evidence type="ECO:0000256" key="1">
    <source>
        <dbReference type="SAM" id="MobiDB-lite"/>
    </source>
</evidence>
<organism evidence="2 3">
    <name type="scientific">Orchesella dallaii</name>
    <dbReference type="NCBI Taxonomy" id="48710"/>
    <lineage>
        <taxon>Eukaryota</taxon>
        <taxon>Metazoa</taxon>
        <taxon>Ecdysozoa</taxon>
        <taxon>Arthropoda</taxon>
        <taxon>Hexapoda</taxon>
        <taxon>Collembola</taxon>
        <taxon>Entomobryomorpha</taxon>
        <taxon>Entomobryoidea</taxon>
        <taxon>Orchesellidae</taxon>
        <taxon>Orchesellinae</taxon>
        <taxon>Orchesella</taxon>
    </lineage>
</organism>
<comment type="caution">
    <text evidence="2">The sequence shown here is derived from an EMBL/GenBank/DDBJ whole genome shotgun (WGS) entry which is preliminary data.</text>
</comment>
<feature type="region of interest" description="Disordered" evidence="1">
    <location>
        <begin position="1"/>
        <end position="30"/>
    </location>
</feature>
<dbReference type="Proteomes" id="UP001642540">
    <property type="component" value="Unassembled WGS sequence"/>
</dbReference>
<feature type="compositionally biased region" description="Basic and acidic residues" evidence="1">
    <location>
        <begin position="1"/>
        <end position="11"/>
    </location>
</feature>
<proteinExistence type="predicted"/>
<reference evidence="2 3" key="1">
    <citation type="submission" date="2024-08" db="EMBL/GenBank/DDBJ databases">
        <authorList>
            <person name="Cucini C."/>
            <person name="Frati F."/>
        </authorList>
    </citation>
    <scope>NUCLEOTIDE SEQUENCE [LARGE SCALE GENOMIC DNA]</scope>
</reference>
<evidence type="ECO:0000313" key="3">
    <source>
        <dbReference type="Proteomes" id="UP001642540"/>
    </source>
</evidence>
<name>A0ABP1PTX4_9HEXA</name>
<evidence type="ECO:0000313" key="2">
    <source>
        <dbReference type="EMBL" id="CAL8077296.1"/>
    </source>
</evidence>
<sequence>MSSENEGEKNRSKYLYFNDPDEDDAAADDEDEFDDDLINRVFDEVPVGSCLGDSVHVNDVGEKVERKV</sequence>
<gene>
    <name evidence="2" type="ORF">ODALV1_LOCUS3770</name>
</gene>
<dbReference type="EMBL" id="CAXLJM020000012">
    <property type="protein sequence ID" value="CAL8077296.1"/>
    <property type="molecule type" value="Genomic_DNA"/>
</dbReference>